<evidence type="ECO:0000256" key="3">
    <source>
        <dbReference type="ARBA" id="ARBA00022884"/>
    </source>
</evidence>
<evidence type="ECO:0000256" key="4">
    <source>
        <dbReference type="ARBA" id="ARBA00023235"/>
    </source>
</evidence>
<dbReference type="Gene3D" id="3.30.70.580">
    <property type="entry name" value="Pseudouridine synthase I, catalytic domain, N-terminal subdomain"/>
    <property type="match status" value="1"/>
</dbReference>
<organism evidence="9 10">
    <name type="scientific">Maritalea porphyrae</name>
    <dbReference type="NCBI Taxonomy" id="880732"/>
    <lineage>
        <taxon>Bacteria</taxon>
        <taxon>Pseudomonadati</taxon>
        <taxon>Pseudomonadota</taxon>
        <taxon>Alphaproteobacteria</taxon>
        <taxon>Hyphomicrobiales</taxon>
        <taxon>Devosiaceae</taxon>
        <taxon>Maritalea</taxon>
    </lineage>
</organism>
<dbReference type="InterPro" id="IPR018496">
    <property type="entry name" value="PsdUridine_synth_RsuA/RluB_CS"/>
</dbReference>
<dbReference type="PROSITE" id="PS50889">
    <property type="entry name" value="S4"/>
    <property type="match status" value="1"/>
</dbReference>
<dbReference type="EMBL" id="BSNI01000002">
    <property type="protein sequence ID" value="GLQ17744.1"/>
    <property type="molecule type" value="Genomic_DNA"/>
</dbReference>
<feature type="domain" description="RNA-binding S4" evidence="8">
    <location>
        <begin position="16"/>
        <end position="75"/>
    </location>
</feature>
<evidence type="ECO:0000259" key="8">
    <source>
        <dbReference type="SMART" id="SM00363"/>
    </source>
</evidence>
<evidence type="ECO:0000256" key="7">
    <source>
        <dbReference type="SAM" id="MobiDB-lite"/>
    </source>
</evidence>
<evidence type="ECO:0000256" key="1">
    <source>
        <dbReference type="ARBA" id="ARBA00000073"/>
    </source>
</evidence>
<dbReference type="InterPro" id="IPR002942">
    <property type="entry name" value="S4_RNA-bd"/>
</dbReference>
<dbReference type="PROSITE" id="PS01149">
    <property type="entry name" value="PSI_RSU"/>
    <property type="match status" value="1"/>
</dbReference>
<dbReference type="InterPro" id="IPR020103">
    <property type="entry name" value="PsdUridine_synth_cat_dom_sf"/>
</dbReference>
<dbReference type="InterPro" id="IPR000748">
    <property type="entry name" value="PsdUridine_synth_RsuA/RluB/E/F"/>
</dbReference>
<feature type="compositionally biased region" description="Basic and acidic residues" evidence="7">
    <location>
        <begin position="424"/>
        <end position="462"/>
    </location>
</feature>
<dbReference type="CDD" id="cd00165">
    <property type="entry name" value="S4"/>
    <property type="match status" value="1"/>
</dbReference>
<dbReference type="Pfam" id="PF01479">
    <property type="entry name" value="S4"/>
    <property type="match status" value="1"/>
</dbReference>
<feature type="compositionally biased region" description="Basic and acidic residues" evidence="7">
    <location>
        <begin position="353"/>
        <end position="414"/>
    </location>
</feature>
<protein>
    <recommendedName>
        <fullName evidence="6">Pseudouridine synthase</fullName>
        <ecNumber evidence="6">5.4.99.-</ecNumber>
    </recommendedName>
</protein>
<feature type="compositionally biased region" description="Low complexity" evidence="7">
    <location>
        <begin position="505"/>
        <end position="535"/>
    </location>
</feature>
<evidence type="ECO:0000313" key="9">
    <source>
        <dbReference type="EMBL" id="GLQ17744.1"/>
    </source>
</evidence>
<accession>A0ABQ5UTP8</accession>
<dbReference type="Gene3D" id="3.10.290.10">
    <property type="entry name" value="RNA-binding S4 domain"/>
    <property type="match status" value="1"/>
</dbReference>
<reference evidence="9" key="1">
    <citation type="journal article" date="2014" name="Int. J. Syst. Evol. Microbiol.">
        <title>Complete genome of a new Firmicutes species belonging to the dominant human colonic microbiota ('Ruminococcus bicirculans') reveals two chromosomes and a selective capacity to utilize plant glucans.</title>
        <authorList>
            <consortium name="NISC Comparative Sequencing Program"/>
            <person name="Wegmann U."/>
            <person name="Louis P."/>
            <person name="Goesmann A."/>
            <person name="Henrissat B."/>
            <person name="Duncan S.H."/>
            <person name="Flint H.J."/>
        </authorList>
    </citation>
    <scope>NUCLEOTIDE SEQUENCE</scope>
    <source>
        <strain evidence="9">NBRC 107169</strain>
    </source>
</reference>
<dbReference type="InterPro" id="IPR020094">
    <property type="entry name" value="TruA/RsuA/RluB/E/F_N"/>
</dbReference>
<dbReference type="InterPro" id="IPR042092">
    <property type="entry name" value="PsdUridine_s_RsuA/RluB/E/F_cat"/>
</dbReference>
<keyword evidence="3 5" id="KW-0694">RNA-binding</keyword>
<comment type="catalytic activity">
    <reaction evidence="1">
        <text>a uridine in RNA = a pseudouridine in RNA</text>
        <dbReference type="Rhea" id="RHEA:48348"/>
        <dbReference type="Rhea" id="RHEA-COMP:12068"/>
        <dbReference type="Rhea" id="RHEA-COMP:12069"/>
        <dbReference type="ChEBI" id="CHEBI:65314"/>
        <dbReference type="ChEBI" id="CHEBI:65315"/>
    </reaction>
</comment>
<dbReference type="RefSeq" id="WP_284364120.1">
    <property type="nucleotide sequence ID" value="NZ_BSNI01000002.1"/>
</dbReference>
<feature type="compositionally biased region" description="Basic and acidic residues" evidence="7">
    <location>
        <begin position="295"/>
        <end position="327"/>
    </location>
</feature>
<proteinExistence type="inferred from homology"/>
<dbReference type="SUPFAM" id="SSF55174">
    <property type="entry name" value="Alpha-L RNA-binding motif"/>
    <property type="match status" value="1"/>
</dbReference>
<keyword evidence="4 6" id="KW-0413">Isomerase</keyword>
<feature type="region of interest" description="Disordered" evidence="7">
    <location>
        <begin position="267"/>
        <end position="535"/>
    </location>
</feature>
<comment type="similarity">
    <text evidence="2 6">Belongs to the pseudouridine synthase RsuA family.</text>
</comment>
<gene>
    <name evidence="9" type="ORF">GCM10007879_19930</name>
</gene>
<comment type="caution">
    <text evidence="9">The sequence shown here is derived from an EMBL/GenBank/DDBJ whole genome shotgun (WGS) entry which is preliminary data.</text>
</comment>
<evidence type="ECO:0000256" key="6">
    <source>
        <dbReference type="RuleBase" id="RU003887"/>
    </source>
</evidence>
<dbReference type="InterPro" id="IPR006145">
    <property type="entry name" value="PsdUridine_synth_RsuA/RluA"/>
</dbReference>
<evidence type="ECO:0000313" key="10">
    <source>
        <dbReference type="Proteomes" id="UP001161405"/>
    </source>
</evidence>
<dbReference type="PANTHER" id="PTHR47683">
    <property type="entry name" value="PSEUDOURIDINE SYNTHASE FAMILY PROTEIN-RELATED"/>
    <property type="match status" value="1"/>
</dbReference>
<dbReference type="PANTHER" id="PTHR47683:SF3">
    <property type="entry name" value="RIBOSOMAL LARGE SUBUNIT PSEUDOURIDINE SYNTHASE B"/>
    <property type="match status" value="1"/>
</dbReference>
<dbReference type="SMART" id="SM00363">
    <property type="entry name" value="S4"/>
    <property type="match status" value="1"/>
</dbReference>
<evidence type="ECO:0000256" key="5">
    <source>
        <dbReference type="PROSITE-ProRule" id="PRU00182"/>
    </source>
</evidence>
<dbReference type="Proteomes" id="UP001161405">
    <property type="component" value="Unassembled WGS sequence"/>
</dbReference>
<dbReference type="EC" id="5.4.99.-" evidence="6"/>
<dbReference type="InterPro" id="IPR036986">
    <property type="entry name" value="S4_RNA-bd_sf"/>
</dbReference>
<evidence type="ECO:0000256" key="2">
    <source>
        <dbReference type="ARBA" id="ARBA00008348"/>
    </source>
</evidence>
<dbReference type="InterPro" id="IPR050343">
    <property type="entry name" value="RsuA_PseudoU_synthase"/>
</dbReference>
<feature type="compositionally biased region" description="Gly residues" evidence="7">
    <location>
        <begin position="489"/>
        <end position="504"/>
    </location>
</feature>
<keyword evidence="10" id="KW-1185">Reference proteome</keyword>
<name>A0ABQ5UTP8_9HYPH</name>
<sequence length="535" mass="58905">MATDKKGAPQKSRDGERIAKVIARSGHCSRRMAETWVEEGRVAVNGKVIKTPAFNVTEKDKITIDGDRLAKKEATRMWLYYKPAGLVVSESDPEGRPTVFDEFDKAGLPRVLTIGRLDINTEGLLLLTNEGGLKRVLELPSTGWTRRYRVRAHGRITQEKLDELKDGITVDKVHYGPIEATLERQQGANAWIIISLKEGKNREVKNVLAALGLDVNRLIRMSYGPFQLNEMKVGEISAVKTKVLKDQLSAKLAKEAGVDFDGPIVPVEIKKPTRNKPQSRGKPQDPVKSAGKPVGRTDRPVRPVRKKYEEKPVEDTGPKSKVFKEDGSTYFIDTPQRKDEDDDDRRGGRKGKSFGDKKSFGGKREGGGPGRREPSRGQSDERNKGRGRSDDRGRGGDKDNRSRSDNKSFEDRGGRKPTGKSRGPRRDDRSADDRRGAFVKREERSSGEGDRSRSASRPDSRGRGGKNKTFVSANKDDGRQYGKPRSGGRPTGGKPGGARSGGKPAGRPSGKPSGSRSSNPNANPNRRASPPKSRK</sequence>
<dbReference type="SUPFAM" id="SSF55120">
    <property type="entry name" value="Pseudouridine synthase"/>
    <property type="match status" value="1"/>
</dbReference>
<dbReference type="Pfam" id="PF00849">
    <property type="entry name" value="PseudoU_synth_2"/>
    <property type="match status" value="1"/>
</dbReference>
<reference evidence="9" key="2">
    <citation type="submission" date="2023-01" db="EMBL/GenBank/DDBJ databases">
        <title>Draft genome sequence of Maritalea porphyrae strain NBRC 107169.</title>
        <authorList>
            <person name="Sun Q."/>
            <person name="Mori K."/>
        </authorList>
    </citation>
    <scope>NUCLEOTIDE SEQUENCE</scope>
    <source>
        <strain evidence="9">NBRC 107169</strain>
    </source>
</reference>
<dbReference type="NCBIfam" id="TIGR00093">
    <property type="entry name" value="pseudouridine synthase"/>
    <property type="match status" value="1"/>
</dbReference>
<dbReference type="Gene3D" id="3.30.70.1560">
    <property type="entry name" value="Alpha-L RNA-binding motif"/>
    <property type="match status" value="1"/>
</dbReference>